<dbReference type="Gene3D" id="3.40.1280.10">
    <property type="match status" value="1"/>
</dbReference>
<keyword evidence="6 12" id="KW-0698">rRNA processing</keyword>
<accession>A0ABW4BT64</accession>
<comment type="caution">
    <text evidence="15">The sequence shown here is derived from an EMBL/GenBank/DDBJ whole genome shotgun (WGS) entry which is preliminary data.</text>
</comment>
<proteinExistence type="inferred from homology"/>
<dbReference type="PIRSF" id="PIRSF015601">
    <property type="entry name" value="MTase_slr0722"/>
    <property type="match status" value="1"/>
</dbReference>
<dbReference type="InterPro" id="IPR006700">
    <property type="entry name" value="RsmE"/>
</dbReference>
<dbReference type="SUPFAM" id="SSF88697">
    <property type="entry name" value="PUA domain-like"/>
    <property type="match status" value="1"/>
</dbReference>
<sequence>MEQYFVNQIFSTETTTIEDTEIFKHVITVLRHKVSDKIYLVDELKGLYLATIEKIDKDNKTITFKLLKSDKSSTELPVKVTVACSLSKKDKIEWITQKSTELGAAEIVFFNSQYSIMHWKENVIEKKLDRLQEIAKNAAQQAKRRIIPQVSYLNDLKKLADDESKLKFVAYEESAKQGESSLLVQSLDQSSAKSVIGVFGPEGGFSPEEVDFLQDNDYLSVGLGPRIMRAETAPLYFLSVLSYNYELSSK</sequence>
<evidence type="ECO:0000313" key="16">
    <source>
        <dbReference type="Proteomes" id="UP001597251"/>
    </source>
</evidence>
<evidence type="ECO:0000256" key="8">
    <source>
        <dbReference type="ARBA" id="ARBA00022679"/>
    </source>
</evidence>
<evidence type="ECO:0000256" key="1">
    <source>
        <dbReference type="ARBA" id="ARBA00004496"/>
    </source>
</evidence>
<dbReference type="GO" id="GO:0008168">
    <property type="term" value="F:methyltransferase activity"/>
    <property type="evidence" value="ECO:0007669"/>
    <property type="project" value="UniProtKB-KW"/>
</dbReference>
<evidence type="ECO:0000256" key="10">
    <source>
        <dbReference type="ARBA" id="ARBA00025699"/>
    </source>
</evidence>
<name>A0ABW4BT64_9LACO</name>
<dbReference type="InterPro" id="IPR046886">
    <property type="entry name" value="RsmE_MTase_dom"/>
</dbReference>
<dbReference type="CDD" id="cd18084">
    <property type="entry name" value="RsmE-like"/>
    <property type="match status" value="1"/>
</dbReference>
<comment type="subcellular location">
    <subcellularLocation>
        <location evidence="1 12">Cytoplasm</location>
    </subcellularLocation>
</comment>
<dbReference type="NCBIfam" id="TIGR00046">
    <property type="entry name" value="RsmE family RNA methyltransferase"/>
    <property type="match status" value="1"/>
</dbReference>
<reference evidence="16" key="1">
    <citation type="journal article" date="2019" name="Int. J. Syst. Evol. Microbiol.">
        <title>The Global Catalogue of Microorganisms (GCM) 10K type strain sequencing project: providing services to taxonomists for standard genome sequencing and annotation.</title>
        <authorList>
            <consortium name="The Broad Institute Genomics Platform"/>
            <consortium name="The Broad Institute Genome Sequencing Center for Infectious Disease"/>
            <person name="Wu L."/>
            <person name="Ma J."/>
        </authorList>
    </citation>
    <scope>NUCLEOTIDE SEQUENCE [LARGE SCALE GENOMIC DNA]</scope>
    <source>
        <strain evidence="16">CCM 8936</strain>
    </source>
</reference>
<protein>
    <recommendedName>
        <fullName evidence="4 12">Ribosomal RNA small subunit methyltransferase E</fullName>
        <ecNumber evidence="3 12">2.1.1.193</ecNumber>
    </recommendedName>
</protein>
<evidence type="ECO:0000256" key="4">
    <source>
        <dbReference type="ARBA" id="ARBA00013673"/>
    </source>
</evidence>
<comment type="catalytic activity">
    <reaction evidence="11 12">
        <text>uridine(1498) in 16S rRNA + S-adenosyl-L-methionine = N(3)-methyluridine(1498) in 16S rRNA + S-adenosyl-L-homocysteine + H(+)</text>
        <dbReference type="Rhea" id="RHEA:42920"/>
        <dbReference type="Rhea" id="RHEA-COMP:10283"/>
        <dbReference type="Rhea" id="RHEA-COMP:10284"/>
        <dbReference type="ChEBI" id="CHEBI:15378"/>
        <dbReference type="ChEBI" id="CHEBI:57856"/>
        <dbReference type="ChEBI" id="CHEBI:59789"/>
        <dbReference type="ChEBI" id="CHEBI:65315"/>
        <dbReference type="ChEBI" id="CHEBI:74502"/>
        <dbReference type="EC" id="2.1.1.193"/>
    </reaction>
</comment>
<feature type="domain" description="Ribosomal RNA small subunit methyltransferase E methyltransferase" evidence="13">
    <location>
        <begin position="75"/>
        <end position="241"/>
    </location>
</feature>
<evidence type="ECO:0000259" key="13">
    <source>
        <dbReference type="Pfam" id="PF04452"/>
    </source>
</evidence>
<gene>
    <name evidence="15" type="ORF">ACFQ42_05015</name>
</gene>
<evidence type="ECO:0000259" key="14">
    <source>
        <dbReference type="Pfam" id="PF20260"/>
    </source>
</evidence>
<keyword evidence="8 12" id="KW-0808">Transferase</keyword>
<dbReference type="InterPro" id="IPR046887">
    <property type="entry name" value="RsmE_PUA-like"/>
</dbReference>
<comment type="function">
    <text evidence="10 12">Specifically methylates the N3 position of the uracil ring of uridine 1498 (m3U1498) in 16S rRNA. Acts on the fully assembled 30S ribosomal subunit.</text>
</comment>
<dbReference type="InterPro" id="IPR015947">
    <property type="entry name" value="PUA-like_sf"/>
</dbReference>
<dbReference type="Pfam" id="PF04452">
    <property type="entry name" value="Methyltrans_RNA"/>
    <property type="match status" value="1"/>
</dbReference>
<evidence type="ECO:0000256" key="6">
    <source>
        <dbReference type="ARBA" id="ARBA00022552"/>
    </source>
</evidence>
<evidence type="ECO:0000256" key="5">
    <source>
        <dbReference type="ARBA" id="ARBA00022490"/>
    </source>
</evidence>
<keyword evidence="9 12" id="KW-0949">S-adenosyl-L-methionine</keyword>
<dbReference type="InterPro" id="IPR029028">
    <property type="entry name" value="Alpha/beta_knot_MTases"/>
</dbReference>
<evidence type="ECO:0000256" key="7">
    <source>
        <dbReference type="ARBA" id="ARBA00022603"/>
    </source>
</evidence>
<keyword evidence="7 12" id="KW-0489">Methyltransferase</keyword>
<evidence type="ECO:0000256" key="2">
    <source>
        <dbReference type="ARBA" id="ARBA00005528"/>
    </source>
</evidence>
<dbReference type="InterPro" id="IPR029026">
    <property type="entry name" value="tRNA_m1G_MTases_N"/>
</dbReference>
<evidence type="ECO:0000256" key="11">
    <source>
        <dbReference type="ARBA" id="ARBA00047944"/>
    </source>
</evidence>
<dbReference type="Proteomes" id="UP001597251">
    <property type="component" value="Unassembled WGS sequence"/>
</dbReference>
<organism evidence="15 16">
    <name type="scientific">Companilactobacillus keshanensis</name>
    <dbReference type="NCBI Taxonomy" id="2486003"/>
    <lineage>
        <taxon>Bacteria</taxon>
        <taxon>Bacillati</taxon>
        <taxon>Bacillota</taxon>
        <taxon>Bacilli</taxon>
        <taxon>Lactobacillales</taxon>
        <taxon>Lactobacillaceae</taxon>
        <taxon>Companilactobacillus</taxon>
    </lineage>
</organism>
<keyword evidence="5 12" id="KW-0963">Cytoplasm</keyword>
<evidence type="ECO:0000256" key="12">
    <source>
        <dbReference type="PIRNR" id="PIRNR015601"/>
    </source>
</evidence>
<dbReference type="PANTHER" id="PTHR30027:SF3">
    <property type="entry name" value="16S RRNA (URACIL(1498)-N(3))-METHYLTRANSFERASE"/>
    <property type="match status" value="1"/>
</dbReference>
<dbReference type="SUPFAM" id="SSF75217">
    <property type="entry name" value="alpha/beta knot"/>
    <property type="match status" value="1"/>
</dbReference>
<evidence type="ECO:0000256" key="3">
    <source>
        <dbReference type="ARBA" id="ARBA00012328"/>
    </source>
</evidence>
<dbReference type="EMBL" id="JBHTOI010000034">
    <property type="protein sequence ID" value="MFD1418096.1"/>
    <property type="molecule type" value="Genomic_DNA"/>
</dbReference>
<evidence type="ECO:0000313" key="15">
    <source>
        <dbReference type="EMBL" id="MFD1418096.1"/>
    </source>
</evidence>
<keyword evidence="16" id="KW-1185">Reference proteome</keyword>
<comment type="similarity">
    <text evidence="2 12">Belongs to the RNA methyltransferase RsmE family.</text>
</comment>
<dbReference type="PANTHER" id="PTHR30027">
    <property type="entry name" value="RIBOSOMAL RNA SMALL SUBUNIT METHYLTRANSFERASE E"/>
    <property type="match status" value="1"/>
</dbReference>
<dbReference type="GO" id="GO:0032259">
    <property type="term" value="P:methylation"/>
    <property type="evidence" value="ECO:0007669"/>
    <property type="project" value="UniProtKB-KW"/>
</dbReference>
<dbReference type="RefSeq" id="WP_125678011.1">
    <property type="nucleotide sequence ID" value="NZ_JBHTOI010000034.1"/>
</dbReference>
<feature type="domain" description="Ribosomal RNA small subunit methyltransferase E PUA-like" evidence="14">
    <location>
        <begin position="19"/>
        <end position="64"/>
    </location>
</feature>
<dbReference type="Pfam" id="PF20260">
    <property type="entry name" value="PUA_4"/>
    <property type="match status" value="1"/>
</dbReference>
<evidence type="ECO:0000256" key="9">
    <source>
        <dbReference type="ARBA" id="ARBA00022691"/>
    </source>
</evidence>
<dbReference type="EC" id="2.1.1.193" evidence="3 12"/>